<dbReference type="Gene3D" id="3.40.50.300">
    <property type="entry name" value="P-loop containing nucleotide triphosphate hydrolases"/>
    <property type="match status" value="1"/>
</dbReference>
<evidence type="ECO:0000259" key="6">
    <source>
        <dbReference type="PROSITE" id="PS50893"/>
    </source>
</evidence>
<gene>
    <name evidence="7" type="ORF">DENIS_1686</name>
</gene>
<evidence type="ECO:0000256" key="1">
    <source>
        <dbReference type="ARBA" id="ARBA00022448"/>
    </source>
</evidence>
<evidence type="ECO:0000256" key="3">
    <source>
        <dbReference type="ARBA" id="ARBA00022840"/>
    </source>
</evidence>
<feature type="domain" description="ABC transporter" evidence="6">
    <location>
        <begin position="3"/>
        <end position="239"/>
    </location>
</feature>
<dbReference type="OrthoDB" id="9809450at2"/>
<evidence type="ECO:0000256" key="5">
    <source>
        <dbReference type="ARBA" id="ARBA00037066"/>
    </source>
</evidence>
<dbReference type="PROSITE" id="PS00211">
    <property type="entry name" value="ABC_TRANSPORTER_1"/>
    <property type="match status" value="1"/>
</dbReference>
<accession>A0A401FUQ9</accession>
<reference evidence="8" key="1">
    <citation type="submission" date="2017-11" db="EMBL/GenBank/DDBJ databases">
        <authorList>
            <person name="Watanabe M."/>
            <person name="Kojima H."/>
        </authorList>
    </citation>
    <scope>NUCLEOTIDE SEQUENCE [LARGE SCALE GENOMIC DNA]</scope>
    <source>
        <strain evidence="8">Tokyo 01</strain>
    </source>
</reference>
<sequence length="260" mass="29393">MSFQINHIAFSYENRPVIRDISLEIEPGYFYGILGPNGCGKSTTIDLLMGHRKPGAGTITYKGRDLFKYPRRELAREMALVPQNFYINFPFTGREIVVMGRYPHMPRFSAPSAKDLAVADTIMERTGTAAFKERYMTEMSGGERQRVVFARALVQETPVLMLDEATSNLDVNHTLKLMDIVSEDVRNRGRTVIAVIQDINLAATYCDRLILMKDGYVAAFGKTGDVLNTENIRSVFGVDSHVWFDTWSESKKVSFKRNNG</sequence>
<evidence type="ECO:0000313" key="7">
    <source>
        <dbReference type="EMBL" id="GBC60727.1"/>
    </source>
</evidence>
<name>A0A401FUQ9_9BACT</name>
<proteinExistence type="predicted"/>
<dbReference type="AlphaFoldDB" id="A0A401FUQ9"/>
<dbReference type="InterPro" id="IPR003439">
    <property type="entry name" value="ABC_transporter-like_ATP-bd"/>
</dbReference>
<dbReference type="Proteomes" id="UP000288096">
    <property type="component" value="Unassembled WGS sequence"/>
</dbReference>
<reference evidence="8" key="2">
    <citation type="submission" date="2019-01" db="EMBL/GenBank/DDBJ databases">
        <title>Genome sequence of Desulfonema ishimotonii strain Tokyo 01.</title>
        <authorList>
            <person name="Fukui M."/>
        </authorList>
    </citation>
    <scope>NUCLEOTIDE SEQUENCE [LARGE SCALE GENOMIC DNA]</scope>
    <source>
        <strain evidence="8">Tokyo 01</strain>
    </source>
</reference>
<dbReference type="GO" id="GO:0005524">
    <property type="term" value="F:ATP binding"/>
    <property type="evidence" value="ECO:0007669"/>
    <property type="project" value="UniProtKB-KW"/>
</dbReference>
<dbReference type="PANTHER" id="PTHR42794:SF1">
    <property type="entry name" value="HEMIN IMPORT ATP-BINDING PROTEIN HMUV"/>
    <property type="match status" value="1"/>
</dbReference>
<dbReference type="FunFam" id="3.40.50.300:FF:000134">
    <property type="entry name" value="Iron-enterobactin ABC transporter ATP-binding protein"/>
    <property type="match status" value="1"/>
</dbReference>
<dbReference type="SMART" id="SM00382">
    <property type="entry name" value="AAA"/>
    <property type="match status" value="1"/>
</dbReference>
<keyword evidence="3 7" id="KW-0067">ATP-binding</keyword>
<dbReference type="InterPro" id="IPR003593">
    <property type="entry name" value="AAA+_ATPase"/>
</dbReference>
<dbReference type="CDD" id="cd03214">
    <property type="entry name" value="ABC_Iron-Siderophores_B12_Hemin"/>
    <property type="match status" value="1"/>
</dbReference>
<dbReference type="SUPFAM" id="SSF52540">
    <property type="entry name" value="P-loop containing nucleoside triphosphate hydrolases"/>
    <property type="match status" value="1"/>
</dbReference>
<keyword evidence="4" id="KW-1278">Translocase</keyword>
<organism evidence="7 8">
    <name type="scientific">Desulfonema ishimotonii</name>
    <dbReference type="NCBI Taxonomy" id="45657"/>
    <lineage>
        <taxon>Bacteria</taxon>
        <taxon>Pseudomonadati</taxon>
        <taxon>Thermodesulfobacteriota</taxon>
        <taxon>Desulfobacteria</taxon>
        <taxon>Desulfobacterales</taxon>
        <taxon>Desulfococcaceae</taxon>
        <taxon>Desulfonema</taxon>
    </lineage>
</organism>
<dbReference type="EMBL" id="BEXT01000001">
    <property type="protein sequence ID" value="GBC60727.1"/>
    <property type="molecule type" value="Genomic_DNA"/>
</dbReference>
<comment type="caution">
    <text evidence="7">The sequence shown here is derived from an EMBL/GenBank/DDBJ whole genome shotgun (WGS) entry which is preliminary data.</text>
</comment>
<dbReference type="InterPro" id="IPR027417">
    <property type="entry name" value="P-loop_NTPase"/>
</dbReference>
<keyword evidence="8" id="KW-1185">Reference proteome</keyword>
<dbReference type="Pfam" id="PF00005">
    <property type="entry name" value="ABC_tran"/>
    <property type="match status" value="1"/>
</dbReference>
<protein>
    <submittedName>
        <fullName evidence="7">ABC transporter ATP-binding protein</fullName>
    </submittedName>
</protein>
<evidence type="ECO:0000256" key="2">
    <source>
        <dbReference type="ARBA" id="ARBA00022741"/>
    </source>
</evidence>
<keyword evidence="1" id="KW-0813">Transport</keyword>
<dbReference type="PANTHER" id="PTHR42794">
    <property type="entry name" value="HEMIN IMPORT ATP-BINDING PROTEIN HMUV"/>
    <property type="match status" value="1"/>
</dbReference>
<dbReference type="GO" id="GO:0016887">
    <property type="term" value="F:ATP hydrolysis activity"/>
    <property type="evidence" value="ECO:0007669"/>
    <property type="project" value="InterPro"/>
</dbReference>
<keyword evidence="2" id="KW-0547">Nucleotide-binding</keyword>
<evidence type="ECO:0000313" key="8">
    <source>
        <dbReference type="Proteomes" id="UP000288096"/>
    </source>
</evidence>
<comment type="function">
    <text evidence="5">Part of the ABC transporter complex HmuTUV involved in hemin import. Responsible for energy coupling to the transport system.</text>
</comment>
<evidence type="ECO:0000256" key="4">
    <source>
        <dbReference type="ARBA" id="ARBA00022967"/>
    </source>
</evidence>
<dbReference type="InterPro" id="IPR017871">
    <property type="entry name" value="ABC_transporter-like_CS"/>
</dbReference>
<dbReference type="PROSITE" id="PS50893">
    <property type="entry name" value="ABC_TRANSPORTER_2"/>
    <property type="match status" value="1"/>
</dbReference>